<proteinExistence type="predicted"/>
<evidence type="ECO:0000313" key="1">
    <source>
        <dbReference type="EMBL" id="GBN67574.1"/>
    </source>
</evidence>
<sequence length="112" mass="12453">MSGVTKFRALHMRVRRSSKLLGSGGTYTLFSTNHHKKKSHGVMSGDLGVKETPLCHLFRRGQFTILRNSRTSSVETHHPAGRRNYSSLPVIAGKGRSVTYKDIMCCHSLSLP</sequence>
<reference evidence="1 3" key="1">
    <citation type="journal article" date="2019" name="Sci. Rep.">
        <title>Orb-weaving spider Araneus ventricosus genome elucidates the spidroin gene catalogue.</title>
        <authorList>
            <person name="Kono N."/>
            <person name="Nakamura H."/>
            <person name="Ohtoshi R."/>
            <person name="Moran D.A.P."/>
            <person name="Shinohara A."/>
            <person name="Yoshida Y."/>
            <person name="Fujiwara M."/>
            <person name="Mori M."/>
            <person name="Tomita M."/>
            <person name="Arakawa K."/>
        </authorList>
    </citation>
    <scope>NUCLEOTIDE SEQUENCE [LARGE SCALE GENOMIC DNA]</scope>
</reference>
<dbReference type="Proteomes" id="UP000499080">
    <property type="component" value="Unassembled WGS sequence"/>
</dbReference>
<protein>
    <submittedName>
        <fullName evidence="1">Uncharacterized protein</fullName>
    </submittedName>
</protein>
<dbReference type="AlphaFoldDB" id="A0A4Y2QVX7"/>
<gene>
    <name evidence="2" type="ORF">AVEN_144236_1</name>
    <name evidence="1" type="ORF">AVEN_165847_1</name>
</gene>
<evidence type="ECO:0000313" key="2">
    <source>
        <dbReference type="EMBL" id="GBN67619.1"/>
    </source>
</evidence>
<organism evidence="1 3">
    <name type="scientific">Araneus ventricosus</name>
    <name type="common">Orbweaver spider</name>
    <name type="synonym">Epeira ventricosa</name>
    <dbReference type="NCBI Taxonomy" id="182803"/>
    <lineage>
        <taxon>Eukaryota</taxon>
        <taxon>Metazoa</taxon>
        <taxon>Ecdysozoa</taxon>
        <taxon>Arthropoda</taxon>
        <taxon>Chelicerata</taxon>
        <taxon>Arachnida</taxon>
        <taxon>Araneae</taxon>
        <taxon>Araneomorphae</taxon>
        <taxon>Entelegynae</taxon>
        <taxon>Araneoidea</taxon>
        <taxon>Araneidae</taxon>
        <taxon>Araneus</taxon>
    </lineage>
</organism>
<evidence type="ECO:0000313" key="3">
    <source>
        <dbReference type="Proteomes" id="UP000499080"/>
    </source>
</evidence>
<comment type="caution">
    <text evidence="1">The sequence shown here is derived from an EMBL/GenBank/DDBJ whole genome shotgun (WGS) entry which is preliminary data.</text>
</comment>
<dbReference type="EMBL" id="BGPR01014990">
    <property type="protein sequence ID" value="GBN67574.1"/>
    <property type="molecule type" value="Genomic_DNA"/>
</dbReference>
<name>A0A4Y2QVX7_ARAVE</name>
<dbReference type="EMBL" id="BGPR01015000">
    <property type="protein sequence ID" value="GBN67619.1"/>
    <property type="molecule type" value="Genomic_DNA"/>
</dbReference>
<keyword evidence="3" id="KW-1185">Reference proteome</keyword>
<accession>A0A4Y2QVX7</accession>